<dbReference type="SUPFAM" id="SSF160240">
    <property type="entry name" value="Cation efflux protein cytoplasmic domain-like"/>
    <property type="match status" value="1"/>
</dbReference>
<organism evidence="10 11">
    <name type="scientific">Acetobacter conturbans</name>
    <dbReference type="NCBI Taxonomy" id="1737472"/>
    <lineage>
        <taxon>Bacteria</taxon>
        <taxon>Pseudomonadati</taxon>
        <taxon>Pseudomonadota</taxon>
        <taxon>Alphaproteobacteria</taxon>
        <taxon>Acetobacterales</taxon>
        <taxon>Acetobacteraceae</taxon>
        <taxon>Acetobacter</taxon>
    </lineage>
</organism>
<evidence type="ECO:0000256" key="1">
    <source>
        <dbReference type="ARBA" id="ARBA00004141"/>
    </source>
</evidence>
<feature type="domain" description="Cation efflux protein cytoplasmic" evidence="9">
    <location>
        <begin position="215"/>
        <end position="293"/>
    </location>
</feature>
<dbReference type="InterPro" id="IPR036837">
    <property type="entry name" value="Cation_efflux_CTD_sf"/>
</dbReference>
<dbReference type="PANTHER" id="PTHR43840:SF15">
    <property type="entry name" value="MITOCHONDRIAL METAL TRANSPORTER 1-RELATED"/>
    <property type="match status" value="1"/>
</dbReference>
<evidence type="ECO:0000256" key="7">
    <source>
        <dbReference type="SAM" id="Phobius"/>
    </source>
</evidence>
<keyword evidence="3" id="KW-0813">Transport</keyword>
<dbReference type="EMBL" id="WOSY01000002">
    <property type="protein sequence ID" value="NHN87547.1"/>
    <property type="molecule type" value="Genomic_DNA"/>
</dbReference>
<evidence type="ECO:0000313" key="11">
    <source>
        <dbReference type="Proteomes" id="UP000631653"/>
    </source>
</evidence>
<keyword evidence="5 7" id="KW-1133">Transmembrane helix</keyword>
<dbReference type="Pfam" id="PF16916">
    <property type="entry name" value="ZT_dimer"/>
    <property type="match status" value="1"/>
</dbReference>
<evidence type="ECO:0000256" key="6">
    <source>
        <dbReference type="ARBA" id="ARBA00023136"/>
    </source>
</evidence>
<dbReference type="InterPro" id="IPR027469">
    <property type="entry name" value="Cation_efflux_TMD_sf"/>
</dbReference>
<dbReference type="Gene3D" id="3.30.70.1350">
    <property type="entry name" value="Cation efflux protein, cytoplasmic domain"/>
    <property type="match status" value="1"/>
</dbReference>
<keyword evidence="6 7" id="KW-0472">Membrane</keyword>
<dbReference type="Pfam" id="PF01545">
    <property type="entry name" value="Cation_efflux"/>
    <property type="match status" value="1"/>
</dbReference>
<evidence type="ECO:0000259" key="9">
    <source>
        <dbReference type="Pfam" id="PF16916"/>
    </source>
</evidence>
<evidence type="ECO:0000256" key="5">
    <source>
        <dbReference type="ARBA" id="ARBA00022989"/>
    </source>
</evidence>
<dbReference type="NCBIfam" id="TIGR01297">
    <property type="entry name" value="CDF"/>
    <property type="match status" value="1"/>
</dbReference>
<protein>
    <submittedName>
        <fullName evidence="10">Cation diffusion facilitator family transporter</fullName>
    </submittedName>
</protein>
<feature type="transmembrane region" description="Helical" evidence="7">
    <location>
        <begin position="47"/>
        <end position="64"/>
    </location>
</feature>
<evidence type="ECO:0000256" key="4">
    <source>
        <dbReference type="ARBA" id="ARBA00022692"/>
    </source>
</evidence>
<sequence>MAVSDTQSPARRKNVIAWISLGVSLLALGLKYAAWAYSGSVALKSDALETVINVAAAIGGLWAIHLAERPADDNHTYGHYKAEYLSAIIESAMVLVTALLIARESYDGFMHPQAIHAPWIGITLNGAATVVNLGWGLTLLRIGRRIRSPALVAGGQHVLSDVWTGCGLIAGLALLPFTGWHWLDPAIAALIAVNVLRVGWDMLRQSVSGLMDEAPDSATLTKLHDIIAEKAIGALEAHDIRIREVGAITFIEFHLVVPGTMTVGVVHDICDRIEAGLRQALGRCVINIHVEPEHKAKNMGIVLAHATTAS</sequence>
<comment type="subcellular location">
    <subcellularLocation>
        <location evidence="1">Membrane</location>
        <topology evidence="1">Multi-pass membrane protein</topology>
    </subcellularLocation>
</comment>
<evidence type="ECO:0000256" key="2">
    <source>
        <dbReference type="ARBA" id="ARBA00008114"/>
    </source>
</evidence>
<comment type="caution">
    <text evidence="10">The sequence shown here is derived from an EMBL/GenBank/DDBJ whole genome shotgun (WGS) entry which is preliminary data.</text>
</comment>
<dbReference type="SUPFAM" id="SSF161111">
    <property type="entry name" value="Cation efflux protein transmembrane domain-like"/>
    <property type="match status" value="1"/>
</dbReference>
<name>A0ABX0K0I4_9PROT</name>
<feature type="domain" description="Cation efflux protein transmembrane" evidence="8">
    <location>
        <begin position="18"/>
        <end position="211"/>
    </location>
</feature>
<evidence type="ECO:0000256" key="3">
    <source>
        <dbReference type="ARBA" id="ARBA00022448"/>
    </source>
</evidence>
<dbReference type="Gene3D" id="1.20.1510.10">
    <property type="entry name" value="Cation efflux protein transmembrane domain"/>
    <property type="match status" value="1"/>
</dbReference>
<dbReference type="Proteomes" id="UP000631653">
    <property type="component" value="Unassembled WGS sequence"/>
</dbReference>
<evidence type="ECO:0000259" key="8">
    <source>
        <dbReference type="Pfam" id="PF01545"/>
    </source>
</evidence>
<feature type="transmembrane region" description="Helical" evidence="7">
    <location>
        <begin position="114"/>
        <end position="137"/>
    </location>
</feature>
<comment type="similarity">
    <text evidence="2">Belongs to the cation diffusion facilitator (CDF) transporter (TC 2.A.4) family.</text>
</comment>
<evidence type="ECO:0000313" key="10">
    <source>
        <dbReference type="EMBL" id="NHN87547.1"/>
    </source>
</evidence>
<keyword evidence="4 7" id="KW-0812">Transmembrane</keyword>
<accession>A0ABX0K0I4</accession>
<gene>
    <name evidence="10" type="ORF">GOB81_02730</name>
</gene>
<dbReference type="PANTHER" id="PTHR43840">
    <property type="entry name" value="MITOCHONDRIAL METAL TRANSPORTER 1-RELATED"/>
    <property type="match status" value="1"/>
</dbReference>
<keyword evidence="11" id="KW-1185">Reference proteome</keyword>
<reference evidence="10 11" key="1">
    <citation type="journal article" date="2020" name="Int. J. Syst. Evol. Microbiol.">
        <title>Novel acetic acid bacteria from cider fermentations: Acetobacter conturbans sp. nov. and Acetobacter fallax sp. nov.</title>
        <authorList>
            <person name="Sombolestani A.S."/>
            <person name="Cleenwerck I."/>
            <person name="Cnockaert M."/>
            <person name="Borremans W."/>
            <person name="Wieme A.D."/>
            <person name="De Vuyst L."/>
            <person name="Vandamme P."/>
        </authorList>
    </citation>
    <scope>NUCLEOTIDE SEQUENCE [LARGE SCALE GENOMIC DNA]</scope>
    <source>
        <strain evidence="10 11">LMG 1627</strain>
    </source>
</reference>
<feature type="transmembrane region" description="Helical" evidence="7">
    <location>
        <begin position="84"/>
        <end position="102"/>
    </location>
</feature>
<feature type="transmembrane region" description="Helical" evidence="7">
    <location>
        <begin position="15"/>
        <end position="35"/>
    </location>
</feature>
<dbReference type="InterPro" id="IPR002524">
    <property type="entry name" value="Cation_efflux"/>
</dbReference>
<dbReference type="InterPro" id="IPR058533">
    <property type="entry name" value="Cation_efflux_TM"/>
</dbReference>
<proteinExistence type="inferred from homology"/>
<dbReference type="InterPro" id="IPR050291">
    <property type="entry name" value="CDF_Transporter"/>
</dbReference>
<dbReference type="InterPro" id="IPR027470">
    <property type="entry name" value="Cation_efflux_CTD"/>
</dbReference>